<dbReference type="Proteomes" id="UP000261174">
    <property type="component" value="Unassembled WGS sequence"/>
</dbReference>
<dbReference type="PANTHER" id="PTHR43300">
    <property type="entry name" value="ACETYLTRANSFERASE"/>
    <property type="match status" value="1"/>
</dbReference>
<feature type="active site" description="Proton acceptor" evidence="5">
    <location>
        <position position="125"/>
    </location>
</feature>
<organism evidence="8 9">
    <name type="scientific">Chitinophaga silvisoli</name>
    <dbReference type="NCBI Taxonomy" id="2291814"/>
    <lineage>
        <taxon>Bacteria</taxon>
        <taxon>Pseudomonadati</taxon>
        <taxon>Bacteroidota</taxon>
        <taxon>Chitinophagia</taxon>
        <taxon>Chitinophagales</taxon>
        <taxon>Chitinophagaceae</taxon>
        <taxon>Chitinophaga</taxon>
    </lineage>
</organism>
<dbReference type="OrthoDB" id="9794407at2"/>
<evidence type="ECO:0000256" key="5">
    <source>
        <dbReference type="PIRSR" id="PIRSR620019-1"/>
    </source>
</evidence>
<dbReference type="InterPro" id="IPR001451">
    <property type="entry name" value="Hexapep"/>
</dbReference>
<comment type="similarity">
    <text evidence="1">Belongs to the transferase hexapeptide repeat family.</text>
</comment>
<evidence type="ECO:0000313" key="8">
    <source>
        <dbReference type="EMBL" id="RFM33992.1"/>
    </source>
</evidence>
<accession>A0A3E1P1F9</accession>
<evidence type="ECO:0000256" key="6">
    <source>
        <dbReference type="PIRSR" id="PIRSR620019-2"/>
    </source>
</evidence>
<evidence type="ECO:0000256" key="3">
    <source>
        <dbReference type="ARBA" id="ARBA00022737"/>
    </source>
</evidence>
<dbReference type="InterPro" id="IPR011004">
    <property type="entry name" value="Trimer_LpxA-like_sf"/>
</dbReference>
<dbReference type="InterPro" id="IPR018357">
    <property type="entry name" value="Hexapep_transf_CS"/>
</dbReference>
<keyword evidence="2 8" id="KW-0808">Transferase</keyword>
<evidence type="ECO:0000256" key="4">
    <source>
        <dbReference type="ARBA" id="ARBA00023315"/>
    </source>
</evidence>
<evidence type="ECO:0000313" key="9">
    <source>
        <dbReference type="Proteomes" id="UP000261174"/>
    </source>
</evidence>
<dbReference type="Gene3D" id="3.40.50.20">
    <property type="match status" value="1"/>
</dbReference>
<keyword evidence="9" id="KW-1185">Reference proteome</keyword>
<feature type="binding site" evidence="6">
    <location>
        <position position="61"/>
    </location>
    <ligand>
        <name>substrate</name>
    </ligand>
</feature>
<dbReference type="AlphaFoldDB" id="A0A3E1P1F9"/>
<comment type="caution">
    <text evidence="8">The sequence shown here is derived from an EMBL/GenBank/DDBJ whole genome shotgun (WGS) entry which is preliminary data.</text>
</comment>
<dbReference type="InterPro" id="IPR050179">
    <property type="entry name" value="Trans_hexapeptide_repeat"/>
</dbReference>
<sequence>MYLYGASGHAKVILEILEEQGTKVAGLFDDNPAVHSLWEYPVNRYTSDWNSKITGMLIALGNNHIRRKIAEQLDVPFVKGIHPKAILSGRAKVGNGTVVMGGVTINADTVIGRHCIINTNASVDHDCMIEDYVHISPNVALCGGISVGEGTHIGAGAVIKPGILVGKWATIGAGTVVIRNVPDHAVIVGNPGSTMTRK</sequence>
<dbReference type="PANTHER" id="PTHR43300:SF7">
    <property type="entry name" value="UDP-N-ACETYLBACILLOSAMINE N-ACETYLTRANSFERASE"/>
    <property type="match status" value="1"/>
</dbReference>
<evidence type="ECO:0000256" key="2">
    <source>
        <dbReference type="ARBA" id="ARBA00022679"/>
    </source>
</evidence>
<dbReference type="InterPro" id="IPR041561">
    <property type="entry name" value="PglD_N"/>
</dbReference>
<dbReference type="InterPro" id="IPR020019">
    <property type="entry name" value="AcTrfase_PglD-like"/>
</dbReference>
<dbReference type="EMBL" id="QTJV01000006">
    <property type="protein sequence ID" value="RFM33992.1"/>
    <property type="molecule type" value="Genomic_DNA"/>
</dbReference>
<evidence type="ECO:0000256" key="1">
    <source>
        <dbReference type="ARBA" id="ARBA00007274"/>
    </source>
</evidence>
<dbReference type="PROSITE" id="PS00101">
    <property type="entry name" value="HEXAPEP_TRANSFERASES"/>
    <property type="match status" value="1"/>
</dbReference>
<dbReference type="SUPFAM" id="SSF51161">
    <property type="entry name" value="Trimeric LpxA-like enzymes"/>
    <property type="match status" value="1"/>
</dbReference>
<keyword evidence="3" id="KW-0677">Repeat</keyword>
<proteinExistence type="inferred from homology"/>
<name>A0A3E1P1F9_9BACT</name>
<reference evidence="8 9" key="1">
    <citation type="submission" date="2018-08" db="EMBL/GenBank/DDBJ databases">
        <title>Chitinophaga sp. K20C18050901, a novel bacterium isolated from forest soil.</title>
        <authorList>
            <person name="Wang C."/>
        </authorList>
    </citation>
    <scope>NUCLEOTIDE SEQUENCE [LARGE SCALE GENOMIC DNA]</scope>
    <source>
        <strain evidence="8 9">K20C18050901</strain>
    </source>
</reference>
<feature type="domain" description="PglD N-terminal" evidence="7">
    <location>
        <begin position="2"/>
        <end position="73"/>
    </location>
</feature>
<evidence type="ECO:0000259" key="7">
    <source>
        <dbReference type="Pfam" id="PF17836"/>
    </source>
</evidence>
<dbReference type="NCBIfam" id="TIGR03570">
    <property type="entry name" value="NeuD_NnaD"/>
    <property type="match status" value="1"/>
</dbReference>
<dbReference type="CDD" id="cd03360">
    <property type="entry name" value="LbH_AT_putative"/>
    <property type="match status" value="1"/>
</dbReference>
<dbReference type="Pfam" id="PF00132">
    <property type="entry name" value="Hexapep"/>
    <property type="match status" value="2"/>
</dbReference>
<feature type="site" description="Increases basicity of active site His" evidence="5">
    <location>
        <position position="126"/>
    </location>
</feature>
<protein>
    <submittedName>
        <fullName evidence="8">Acetyltransferase</fullName>
    </submittedName>
</protein>
<feature type="binding site" evidence="6">
    <location>
        <position position="134"/>
    </location>
    <ligand>
        <name>acetyl-CoA</name>
        <dbReference type="ChEBI" id="CHEBI:57288"/>
    </ligand>
</feature>
<dbReference type="Pfam" id="PF17836">
    <property type="entry name" value="PglD_N"/>
    <property type="match status" value="1"/>
</dbReference>
<gene>
    <name evidence="8" type="ORF">DXN04_16990</name>
</gene>
<keyword evidence="4" id="KW-0012">Acyltransferase</keyword>
<dbReference type="GO" id="GO:0016746">
    <property type="term" value="F:acyltransferase activity"/>
    <property type="evidence" value="ECO:0007669"/>
    <property type="project" value="UniProtKB-KW"/>
</dbReference>
<dbReference type="Gene3D" id="2.160.10.10">
    <property type="entry name" value="Hexapeptide repeat proteins"/>
    <property type="match status" value="1"/>
</dbReference>
<feature type="binding site" evidence="6">
    <location>
        <begin position="7"/>
        <end position="9"/>
    </location>
    <ligand>
        <name>substrate</name>
    </ligand>
</feature>